<evidence type="ECO:0000259" key="2">
    <source>
        <dbReference type="Pfam" id="PF04296"/>
    </source>
</evidence>
<organism evidence="3 4">
    <name type="scientific">Pseudonocardia alni</name>
    <name type="common">Amycolata alni</name>
    <dbReference type="NCBI Taxonomy" id="33907"/>
    <lineage>
        <taxon>Bacteria</taxon>
        <taxon>Bacillati</taxon>
        <taxon>Actinomycetota</taxon>
        <taxon>Actinomycetes</taxon>
        <taxon>Pseudonocardiales</taxon>
        <taxon>Pseudonocardiaceae</taxon>
        <taxon>Pseudonocardia</taxon>
    </lineage>
</organism>
<dbReference type="RefSeq" id="WP_083659084.1">
    <property type="nucleotide sequence ID" value="NZ_JBEPFP010000340.1"/>
</dbReference>
<reference evidence="3 4" key="1">
    <citation type="submission" date="2017-11" db="EMBL/GenBank/DDBJ databases">
        <title>Sequencing the genomes of 1000 actinobacteria strains.</title>
        <authorList>
            <person name="Klenk H.-P."/>
        </authorList>
    </citation>
    <scope>NUCLEOTIDE SEQUENCE [LARGE SCALE GENOMIC DNA]</scope>
    <source>
        <strain evidence="3 4">DSM 44104</strain>
    </source>
</reference>
<dbReference type="Proteomes" id="UP000232453">
    <property type="component" value="Unassembled WGS sequence"/>
</dbReference>
<proteinExistence type="predicted"/>
<gene>
    <name evidence="3" type="ORF">ATL51_4881</name>
</gene>
<accession>A0AA44ZRS2</accession>
<dbReference type="InterPro" id="IPR007393">
    <property type="entry name" value="YlxR_dom"/>
</dbReference>
<evidence type="ECO:0000313" key="3">
    <source>
        <dbReference type="EMBL" id="PKB33130.1"/>
    </source>
</evidence>
<evidence type="ECO:0000313" key="4">
    <source>
        <dbReference type="Proteomes" id="UP000232453"/>
    </source>
</evidence>
<dbReference type="SUPFAM" id="SSF64376">
    <property type="entry name" value="YlxR-like"/>
    <property type="match status" value="1"/>
</dbReference>
<dbReference type="EMBL" id="PHUJ01000003">
    <property type="protein sequence ID" value="PKB33130.1"/>
    <property type="molecule type" value="Genomic_DNA"/>
</dbReference>
<comment type="caution">
    <text evidence="3">The sequence shown here is derived from an EMBL/GenBank/DDBJ whole genome shotgun (WGS) entry which is preliminary data.</text>
</comment>
<dbReference type="Gene3D" id="3.30.1230.10">
    <property type="entry name" value="YlxR-like"/>
    <property type="match status" value="1"/>
</dbReference>
<name>A0AA44ZRS2_PSEA5</name>
<dbReference type="InterPro" id="IPR037465">
    <property type="entry name" value="YlxR"/>
</dbReference>
<dbReference type="InterPro" id="IPR035931">
    <property type="entry name" value="YlxR-like_sf"/>
</dbReference>
<sequence length="128" mass="14172">MPEDRSALHSSPARGRGPSPTHTRSVPIRTCVGCRTRERADVLLRVVVENGRCIPDPRRRLPGRGAWLHLSTGCLDRAERRSAFARALRVRSAPDVTAVKRWLQESRDPLGPGNLSDPSSEESKVDQS</sequence>
<feature type="domain" description="YlxR" evidence="2">
    <location>
        <begin position="29"/>
        <end position="96"/>
    </location>
</feature>
<dbReference type="AlphaFoldDB" id="A0AA44ZRS2"/>
<feature type="region of interest" description="Disordered" evidence="1">
    <location>
        <begin position="103"/>
        <end position="128"/>
    </location>
</feature>
<feature type="region of interest" description="Disordered" evidence="1">
    <location>
        <begin position="1"/>
        <end position="26"/>
    </location>
</feature>
<dbReference type="PANTHER" id="PTHR34215">
    <property type="entry name" value="BLL0784 PROTEIN"/>
    <property type="match status" value="1"/>
</dbReference>
<protein>
    <recommendedName>
        <fullName evidence="2">YlxR domain-containing protein</fullName>
    </recommendedName>
</protein>
<evidence type="ECO:0000256" key="1">
    <source>
        <dbReference type="SAM" id="MobiDB-lite"/>
    </source>
</evidence>
<dbReference type="Pfam" id="PF04296">
    <property type="entry name" value="YlxR"/>
    <property type="match status" value="1"/>
</dbReference>
<dbReference type="PANTHER" id="PTHR34215:SF1">
    <property type="entry name" value="YLXR DOMAIN-CONTAINING PROTEIN"/>
    <property type="match status" value="1"/>
</dbReference>